<keyword evidence="4" id="KW-0479">Metal-binding</keyword>
<evidence type="ECO:0000256" key="6">
    <source>
        <dbReference type="ARBA" id="ARBA00023002"/>
    </source>
</evidence>
<dbReference type="InterPro" id="IPR006058">
    <property type="entry name" value="2Fe2S_fd_BS"/>
</dbReference>
<dbReference type="PANTHER" id="PTHR47354">
    <property type="entry name" value="NADH OXIDOREDUCTASE HCR"/>
    <property type="match status" value="1"/>
</dbReference>
<evidence type="ECO:0000256" key="8">
    <source>
        <dbReference type="ARBA" id="ARBA00023014"/>
    </source>
</evidence>
<dbReference type="CDD" id="cd00207">
    <property type="entry name" value="fer2"/>
    <property type="match status" value="1"/>
</dbReference>
<proteinExistence type="inferred from homology"/>
<keyword evidence="14" id="KW-1185">Reference proteome</keyword>
<organism evidence="13 14">
    <name type="scientific">Formivibrio citricus</name>
    <dbReference type="NCBI Taxonomy" id="83765"/>
    <lineage>
        <taxon>Bacteria</taxon>
        <taxon>Pseudomonadati</taxon>
        <taxon>Pseudomonadota</taxon>
        <taxon>Betaproteobacteria</taxon>
        <taxon>Neisseriales</taxon>
        <taxon>Chitinibacteraceae</taxon>
        <taxon>Formivibrio</taxon>
    </lineage>
</organism>
<dbReference type="Pfam" id="PF00111">
    <property type="entry name" value="Fer2"/>
    <property type="match status" value="1"/>
</dbReference>
<dbReference type="Proteomes" id="UP000242869">
    <property type="component" value="Unassembled WGS sequence"/>
</dbReference>
<sequence>MNSITDTGLLPLWQGESPLRCIGRHEETPDSATFVLASDQPVRFAYRPGQFILVNVEIDGKKHCRAYSLCSSPSRPDKLAITVKRVPGGLVSNWLLDHLQPGQLVAAGAPAGEFYLQTEAVPQEVVLLSSGCGITPMLSMSQWLLDNGGRTTIRFIHSARDLENVIFREELLSLASRYENFHLELVLSRGGPNPSRLTQARLAELVPNVQGAQAYLCGPQEYMDQSADWLQQMGFPADQIFKEDFSPAAAQSCAVTDAYFQLEVPKFGKNTTISEGETLLDALEREGLPIIGACRTGVCGACKCKVTSGQVTSTSESSLTPDEIAAGYVLACSTRAKSDLSVEL</sequence>
<reference evidence="14" key="1">
    <citation type="submission" date="2016-10" db="EMBL/GenBank/DDBJ databases">
        <authorList>
            <person name="Varghese N."/>
            <person name="Submissions S."/>
        </authorList>
    </citation>
    <scope>NUCLEOTIDE SEQUENCE [LARGE SCALE GENOMIC DNA]</scope>
    <source>
        <strain evidence="14">DSM 6150</strain>
    </source>
</reference>
<evidence type="ECO:0000256" key="4">
    <source>
        <dbReference type="ARBA" id="ARBA00022723"/>
    </source>
</evidence>
<dbReference type="InterPro" id="IPR008333">
    <property type="entry name" value="Cbr1-like_FAD-bd_dom"/>
</dbReference>
<dbReference type="PROSITE" id="PS51085">
    <property type="entry name" value="2FE2S_FER_2"/>
    <property type="match status" value="1"/>
</dbReference>
<dbReference type="SUPFAM" id="SSF54292">
    <property type="entry name" value="2Fe-2S ferredoxin-like"/>
    <property type="match status" value="1"/>
</dbReference>
<keyword evidence="7" id="KW-0408">Iron</keyword>
<dbReference type="PRINTS" id="PR00371">
    <property type="entry name" value="FPNCR"/>
</dbReference>
<keyword evidence="6" id="KW-0560">Oxidoreductase</keyword>
<dbReference type="InterPro" id="IPR017927">
    <property type="entry name" value="FAD-bd_FR_type"/>
</dbReference>
<evidence type="ECO:0000259" key="11">
    <source>
        <dbReference type="PROSITE" id="PS51085"/>
    </source>
</evidence>
<dbReference type="GO" id="GO:0016491">
    <property type="term" value="F:oxidoreductase activity"/>
    <property type="evidence" value="ECO:0007669"/>
    <property type="project" value="UniProtKB-KW"/>
</dbReference>
<dbReference type="SUPFAM" id="SSF63380">
    <property type="entry name" value="Riboflavin synthase domain-like"/>
    <property type="match status" value="1"/>
</dbReference>
<dbReference type="InterPro" id="IPR001709">
    <property type="entry name" value="Flavoprot_Pyr_Nucl_cyt_Rdtase"/>
</dbReference>
<keyword evidence="3" id="KW-0001">2Fe-2S</keyword>
<dbReference type="CDD" id="cd06215">
    <property type="entry name" value="FNR_iron_sulfur_binding_1"/>
    <property type="match status" value="1"/>
</dbReference>
<dbReference type="PROSITE" id="PS51384">
    <property type="entry name" value="FAD_FR"/>
    <property type="match status" value="1"/>
</dbReference>
<dbReference type="Pfam" id="PF00175">
    <property type="entry name" value="NAD_binding_1"/>
    <property type="match status" value="1"/>
</dbReference>
<dbReference type="GO" id="GO:0051537">
    <property type="term" value="F:2 iron, 2 sulfur cluster binding"/>
    <property type="evidence" value="ECO:0007669"/>
    <property type="project" value="UniProtKB-KW"/>
</dbReference>
<keyword evidence="8" id="KW-0411">Iron-sulfur</keyword>
<dbReference type="Gene3D" id="3.40.50.80">
    <property type="entry name" value="Nucleotide-binding domain of ferredoxin-NADP reductase (FNR) module"/>
    <property type="match status" value="1"/>
</dbReference>
<dbReference type="InterPro" id="IPR039261">
    <property type="entry name" value="FNR_nucleotide-bd"/>
</dbReference>
<evidence type="ECO:0000313" key="13">
    <source>
        <dbReference type="EMBL" id="SFN57876.1"/>
    </source>
</evidence>
<dbReference type="RefSeq" id="WP_091194894.1">
    <property type="nucleotide sequence ID" value="NZ_FOVE01000012.1"/>
</dbReference>
<gene>
    <name evidence="13" type="ORF">SAMN05660284_01822</name>
</gene>
<dbReference type="Pfam" id="PF00970">
    <property type="entry name" value="FAD_binding_6"/>
    <property type="match status" value="1"/>
</dbReference>
<evidence type="ECO:0000259" key="12">
    <source>
        <dbReference type="PROSITE" id="PS51384"/>
    </source>
</evidence>
<dbReference type="PROSITE" id="PS00197">
    <property type="entry name" value="2FE2S_FER_1"/>
    <property type="match status" value="1"/>
</dbReference>
<name>A0A1I5A642_9NEIS</name>
<dbReference type="GO" id="GO:0046872">
    <property type="term" value="F:metal ion binding"/>
    <property type="evidence" value="ECO:0007669"/>
    <property type="project" value="UniProtKB-KW"/>
</dbReference>
<dbReference type="InterPro" id="IPR001433">
    <property type="entry name" value="OxRdtase_FAD/NAD-bd"/>
</dbReference>
<evidence type="ECO:0000256" key="10">
    <source>
        <dbReference type="ARBA" id="ARBA00061434"/>
    </source>
</evidence>
<protein>
    <submittedName>
        <fullName evidence="13">NADH oxidoreductase Hcr</fullName>
    </submittedName>
</protein>
<dbReference type="InterPro" id="IPR012675">
    <property type="entry name" value="Beta-grasp_dom_sf"/>
</dbReference>
<accession>A0A1I5A642</accession>
<comment type="similarity">
    <text evidence="10">In the N-terminal section; belongs to the FAD-binding oxidoreductase type 6 family.</text>
</comment>
<dbReference type="InterPro" id="IPR017938">
    <property type="entry name" value="Riboflavin_synthase-like_b-brl"/>
</dbReference>
<dbReference type="EMBL" id="FOVE01000012">
    <property type="protein sequence ID" value="SFN57876.1"/>
    <property type="molecule type" value="Genomic_DNA"/>
</dbReference>
<evidence type="ECO:0000256" key="9">
    <source>
        <dbReference type="ARBA" id="ARBA00034078"/>
    </source>
</evidence>
<dbReference type="STRING" id="83765.SAMN05660284_01822"/>
<comment type="cofactor">
    <cofactor evidence="9">
        <name>[2Fe-2S] cluster</name>
        <dbReference type="ChEBI" id="CHEBI:190135"/>
    </cofactor>
</comment>
<dbReference type="InterPro" id="IPR050415">
    <property type="entry name" value="MRET"/>
</dbReference>
<evidence type="ECO:0000256" key="5">
    <source>
        <dbReference type="ARBA" id="ARBA00022827"/>
    </source>
</evidence>
<evidence type="ECO:0000256" key="3">
    <source>
        <dbReference type="ARBA" id="ARBA00022714"/>
    </source>
</evidence>
<dbReference type="Gene3D" id="3.10.20.30">
    <property type="match status" value="1"/>
</dbReference>
<dbReference type="PRINTS" id="PR00409">
    <property type="entry name" value="PHDIOXRDTASE"/>
</dbReference>
<dbReference type="SUPFAM" id="SSF52343">
    <property type="entry name" value="Ferredoxin reductase-like, C-terminal NADP-linked domain"/>
    <property type="match status" value="1"/>
</dbReference>
<keyword evidence="5" id="KW-0274">FAD</keyword>
<dbReference type="AlphaFoldDB" id="A0A1I5A642"/>
<feature type="domain" description="2Fe-2S ferredoxin-type" evidence="11">
    <location>
        <begin position="258"/>
        <end position="344"/>
    </location>
</feature>
<comment type="cofactor">
    <cofactor evidence="1">
        <name>FAD</name>
        <dbReference type="ChEBI" id="CHEBI:57692"/>
    </cofactor>
</comment>
<dbReference type="InterPro" id="IPR001041">
    <property type="entry name" value="2Fe-2S_ferredoxin-type"/>
</dbReference>
<dbReference type="InterPro" id="IPR036010">
    <property type="entry name" value="2Fe-2S_ferredoxin-like_sf"/>
</dbReference>
<dbReference type="PANTHER" id="PTHR47354:SF6">
    <property type="entry name" value="NADH OXIDOREDUCTASE HCR"/>
    <property type="match status" value="1"/>
</dbReference>
<dbReference type="OrthoDB" id="370747at2"/>
<evidence type="ECO:0000256" key="7">
    <source>
        <dbReference type="ARBA" id="ARBA00023004"/>
    </source>
</evidence>
<evidence type="ECO:0000256" key="2">
    <source>
        <dbReference type="ARBA" id="ARBA00022630"/>
    </source>
</evidence>
<evidence type="ECO:0000313" key="14">
    <source>
        <dbReference type="Proteomes" id="UP000242869"/>
    </source>
</evidence>
<evidence type="ECO:0000256" key="1">
    <source>
        <dbReference type="ARBA" id="ARBA00001974"/>
    </source>
</evidence>
<keyword evidence="2" id="KW-0285">Flavoprotein</keyword>
<feature type="domain" description="FAD-binding FR-type" evidence="12">
    <location>
        <begin position="14"/>
        <end position="117"/>
    </location>
</feature>
<dbReference type="Gene3D" id="2.40.30.10">
    <property type="entry name" value="Translation factors"/>
    <property type="match status" value="1"/>
</dbReference>